<name>A0A6V8NIG2_9ACTN</name>
<feature type="transmembrane region" description="Helical" evidence="1">
    <location>
        <begin position="38"/>
        <end position="58"/>
    </location>
</feature>
<organism evidence="2 7">
    <name type="scientific">Candidatus Hakubella thermalkaliphila</name>
    <dbReference type="NCBI Taxonomy" id="2754717"/>
    <lineage>
        <taxon>Bacteria</taxon>
        <taxon>Bacillati</taxon>
        <taxon>Actinomycetota</taxon>
        <taxon>Actinomycetota incertae sedis</taxon>
        <taxon>Candidatus Hakubellales</taxon>
        <taxon>Candidatus Hakubellaceae</taxon>
        <taxon>Candidatus Hakubella</taxon>
    </lineage>
</organism>
<keyword evidence="1" id="KW-1133">Transmembrane helix</keyword>
<proteinExistence type="predicted"/>
<dbReference type="Proteomes" id="UP000569018">
    <property type="component" value="Unassembled WGS sequence"/>
</dbReference>
<evidence type="ECO:0000313" key="6">
    <source>
        <dbReference type="Proteomes" id="UP000569018"/>
    </source>
</evidence>
<dbReference type="EMBL" id="BLRU01000157">
    <property type="protein sequence ID" value="GFP19847.1"/>
    <property type="molecule type" value="Genomic_DNA"/>
</dbReference>
<gene>
    <name evidence="2" type="ORF">HKBW3S03_01351</name>
    <name evidence="3" type="ORF">HKBW3S44_01395</name>
    <name evidence="4" type="ORF">HKBW3S47_01439</name>
</gene>
<comment type="caution">
    <text evidence="2">The sequence shown here is derived from an EMBL/GenBank/DDBJ whole genome shotgun (WGS) entry which is preliminary data.</text>
</comment>
<dbReference type="EMBL" id="BLSD01000084">
    <property type="protein sequence ID" value="GFP39741.1"/>
    <property type="molecule type" value="Genomic_DNA"/>
</dbReference>
<dbReference type="Proteomes" id="UP000561271">
    <property type="component" value="Unassembled WGS sequence"/>
</dbReference>
<evidence type="ECO:0000256" key="1">
    <source>
        <dbReference type="SAM" id="Phobius"/>
    </source>
</evidence>
<evidence type="ECO:0000313" key="7">
    <source>
        <dbReference type="Proteomes" id="UP000574717"/>
    </source>
</evidence>
<reference evidence="5 6" key="1">
    <citation type="journal article" date="2020" name="Front. Microbiol.">
        <title>Single-cell genomics of novel Actinobacteria with the Wood-Ljungdahl pathway discovered in a serpentinizing system.</title>
        <authorList>
            <person name="Merino N."/>
            <person name="Kawai M."/>
            <person name="Boyd E.S."/>
            <person name="Colman D.R."/>
            <person name="McGlynn S.E."/>
            <person name="Nealson K.H."/>
            <person name="Kurokawa K."/>
            <person name="Hongoh Y."/>
        </authorList>
    </citation>
    <scope>NUCLEOTIDE SEQUENCE [LARGE SCALE GENOMIC DNA]</scope>
    <source>
        <strain evidence="2 7">S03</strain>
        <strain evidence="3 5">S44</strain>
        <strain evidence="4 6">S47</strain>
    </source>
</reference>
<keyword evidence="1" id="KW-0472">Membrane</keyword>
<feature type="transmembrane region" description="Helical" evidence="1">
    <location>
        <begin position="6"/>
        <end position="26"/>
    </location>
</feature>
<sequence>MEGLLVPIFALFVLLIGLYLCLRLVFGTRVAEDVLSKFLYDALRAIFTLPFKIIGFIFRKVF</sequence>
<accession>A0A6V8NIG2</accession>
<protein>
    <submittedName>
        <fullName evidence="2">Uncharacterized protein</fullName>
    </submittedName>
</protein>
<dbReference type="Proteomes" id="UP000574717">
    <property type="component" value="Unassembled WGS sequence"/>
</dbReference>
<evidence type="ECO:0000313" key="5">
    <source>
        <dbReference type="Proteomes" id="UP000561271"/>
    </source>
</evidence>
<keyword evidence="1" id="KW-0812">Transmembrane</keyword>
<evidence type="ECO:0000313" key="2">
    <source>
        <dbReference type="EMBL" id="GFP19847.1"/>
    </source>
</evidence>
<dbReference type="EMBL" id="BLSC01000144">
    <property type="protein sequence ID" value="GFP37718.1"/>
    <property type="molecule type" value="Genomic_DNA"/>
</dbReference>
<evidence type="ECO:0000313" key="4">
    <source>
        <dbReference type="EMBL" id="GFP39741.1"/>
    </source>
</evidence>
<dbReference type="AlphaFoldDB" id="A0A6V8NIG2"/>
<evidence type="ECO:0000313" key="3">
    <source>
        <dbReference type="EMBL" id="GFP37718.1"/>
    </source>
</evidence>